<name>A0ABQ2AAF1_9BACT</name>
<proteinExistence type="predicted"/>
<dbReference type="InterPro" id="IPR016181">
    <property type="entry name" value="Acyl_CoA_acyltransferase"/>
</dbReference>
<comment type="caution">
    <text evidence="4">The sequence shown here is derived from an EMBL/GenBank/DDBJ whole genome shotgun (WGS) entry which is preliminary data.</text>
</comment>
<dbReference type="InterPro" id="IPR000182">
    <property type="entry name" value="GNAT_dom"/>
</dbReference>
<gene>
    <name evidence="4" type="ORF">GCM10011495_25410</name>
</gene>
<dbReference type="SUPFAM" id="SSF55729">
    <property type="entry name" value="Acyl-CoA N-acyltransferases (Nat)"/>
    <property type="match status" value="1"/>
</dbReference>
<evidence type="ECO:0000256" key="1">
    <source>
        <dbReference type="ARBA" id="ARBA00022679"/>
    </source>
</evidence>
<protein>
    <submittedName>
        <fullName evidence="4">Phosphinothricin N-acetyltransferase</fullName>
    </submittedName>
</protein>
<keyword evidence="5" id="KW-1185">Reference proteome</keyword>
<dbReference type="EMBL" id="BMGY01000023">
    <property type="protein sequence ID" value="GGH87157.1"/>
    <property type="molecule type" value="Genomic_DNA"/>
</dbReference>
<dbReference type="Pfam" id="PF00583">
    <property type="entry name" value="Acetyltransf_1"/>
    <property type="match status" value="1"/>
</dbReference>
<accession>A0ABQ2AAF1</accession>
<organism evidence="4 5">
    <name type="scientific">Hymenobacter frigidus</name>
    <dbReference type="NCBI Taxonomy" id="1524095"/>
    <lineage>
        <taxon>Bacteria</taxon>
        <taxon>Pseudomonadati</taxon>
        <taxon>Bacteroidota</taxon>
        <taxon>Cytophagia</taxon>
        <taxon>Cytophagales</taxon>
        <taxon>Hymenobacteraceae</taxon>
        <taxon>Hymenobacter</taxon>
    </lineage>
</organism>
<feature type="domain" description="N-acetyltransferase" evidence="3">
    <location>
        <begin position="1"/>
        <end position="159"/>
    </location>
</feature>
<keyword evidence="2" id="KW-0012">Acyltransferase</keyword>
<dbReference type="PANTHER" id="PTHR43072">
    <property type="entry name" value="N-ACETYLTRANSFERASE"/>
    <property type="match status" value="1"/>
</dbReference>
<keyword evidence="1" id="KW-0808">Transferase</keyword>
<dbReference type="CDD" id="cd04301">
    <property type="entry name" value="NAT_SF"/>
    <property type="match status" value="1"/>
</dbReference>
<dbReference type="RefSeq" id="WP_188562453.1">
    <property type="nucleotide sequence ID" value="NZ_BMGY01000023.1"/>
</dbReference>
<evidence type="ECO:0000313" key="5">
    <source>
        <dbReference type="Proteomes" id="UP000637774"/>
    </source>
</evidence>
<evidence type="ECO:0000259" key="3">
    <source>
        <dbReference type="PROSITE" id="PS51186"/>
    </source>
</evidence>
<sequence length="183" mass="19196">MTLHPLTAAHWPQVRAIYEQGIATGNATFQTQAPGWDEWDPGHLPHSRWVALDASYGGSGQVLGWAALSPVSGRCVYGGVAEVSVYVAGAARGRGVGRQLLAALVSASEQHGIWTLQAGIFPENTTSISIHAGAGFREVGRRERIGQLHGMWRDTVLLERRSAIVGAGTGVPASVSAAFSAAS</sequence>
<reference evidence="5" key="1">
    <citation type="journal article" date="2019" name="Int. J. Syst. Evol. Microbiol.">
        <title>The Global Catalogue of Microorganisms (GCM) 10K type strain sequencing project: providing services to taxonomists for standard genome sequencing and annotation.</title>
        <authorList>
            <consortium name="The Broad Institute Genomics Platform"/>
            <consortium name="The Broad Institute Genome Sequencing Center for Infectious Disease"/>
            <person name="Wu L."/>
            <person name="Ma J."/>
        </authorList>
    </citation>
    <scope>NUCLEOTIDE SEQUENCE [LARGE SCALE GENOMIC DNA]</scope>
    <source>
        <strain evidence="5">CGMCC 1.14966</strain>
    </source>
</reference>
<dbReference type="PROSITE" id="PS51186">
    <property type="entry name" value="GNAT"/>
    <property type="match status" value="1"/>
</dbReference>
<dbReference type="Proteomes" id="UP000637774">
    <property type="component" value="Unassembled WGS sequence"/>
</dbReference>
<evidence type="ECO:0000313" key="4">
    <source>
        <dbReference type="EMBL" id="GGH87157.1"/>
    </source>
</evidence>
<dbReference type="PANTHER" id="PTHR43072:SF23">
    <property type="entry name" value="UPF0039 PROTEIN C11D3.02C"/>
    <property type="match status" value="1"/>
</dbReference>
<dbReference type="Gene3D" id="3.40.630.30">
    <property type="match status" value="1"/>
</dbReference>
<evidence type="ECO:0000256" key="2">
    <source>
        <dbReference type="ARBA" id="ARBA00023315"/>
    </source>
</evidence>